<sequence>MTGSFLDEITGGDRDLRAYLARLVDYCLTGSTSEQDYVFLHGHGAKGKSVLVQAVAGVT</sequence>
<evidence type="ECO:0000313" key="2">
    <source>
        <dbReference type="EMBL" id="MCT8328969.1"/>
    </source>
</evidence>
<accession>A0ABT2NN25</accession>
<keyword evidence="1" id="KW-0378">Hydrolase</keyword>
<dbReference type="PANTHER" id="PTHR35372">
    <property type="entry name" value="ATP BINDING PROTEIN-RELATED"/>
    <property type="match status" value="1"/>
</dbReference>
<comment type="caution">
    <text evidence="2">The sequence shown here is derived from an EMBL/GenBank/DDBJ whole genome shotgun (WGS) entry which is preliminary data.</text>
</comment>
<dbReference type="RefSeq" id="WP_261496022.1">
    <property type="nucleotide sequence ID" value="NZ_JAOCQF010000001.1"/>
</dbReference>
<dbReference type="InterPro" id="IPR051620">
    <property type="entry name" value="ORF904-like_C"/>
</dbReference>
<protein>
    <submittedName>
        <fullName evidence="2">Uncharacterized protein</fullName>
    </submittedName>
</protein>
<dbReference type="PANTHER" id="PTHR35372:SF2">
    <property type="entry name" value="SF3 HELICASE DOMAIN-CONTAINING PROTEIN"/>
    <property type="match status" value="1"/>
</dbReference>
<organism evidence="2 3">
    <name type="scientific">Albidovulum sediminis</name>
    <dbReference type="NCBI Taxonomy" id="3066345"/>
    <lineage>
        <taxon>Bacteria</taxon>
        <taxon>Pseudomonadati</taxon>
        <taxon>Pseudomonadota</taxon>
        <taxon>Alphaproteobacteria</taxon>
        <taxon>Rhodobacterales</taxon>
        <taxon>Paracoccaceae</taxon>
        <taxon>Albidovulum</taxon>
    </lineage>
</organism>
<gene>
    <name evidence="2" type="ORF">N5I32_05520</name>
</gene>
<keyword evidence="3" id="KW-1185">Reference proteome</keyword>
<dbReference type="EMBL" id="JAOCQF010000001">
    <property type="protein sequence ID" value="MCT8328969.1"/>
    <property type="molecule type" value="Genomic_DNA"/>
</dbReference>
<proteinExistence type="predicted"/>
<evidence type="ECO:0000313" key="3">
    <source>
        <dbReference type="Proteomes" id="UP001205601"/>
    </source>
</evidence>
<dbReference type="Proteomes" id="UP001205601">
    <property type="component" value="Unassembled WGS sequence"/>
</dbReference>
<evidence type="ECO:0000256" key="1">
    <source>
        <dbReference type="ARBA" id="ARBA00022801"/>
    </source>
</evidence>
<name>A0ABT2NN25_9RHOB</name>
<reference evidence="3" key="1">
    <citation type="submission" date="2023-07" db="EMBL/GenBank/DDBJ databases">
        <title>Defluviimonas sediminis sp. nov., isolated from mangrove sediment.</title>
        <authorList>
            <person name="Liu L."/>
            <person name="Li J."/>
            <person name="Huang Y."/>
            <person name="Pan J."/>
            <person name="Li M."/>
        </authorList>
    </citation>
    <scope>NUCLEOTIDE SEQUENCE [LARGE SCALE GENOMIC DNA]</scope>
    <source>
        <strain evidence="3">FT324</strain>
    </source>
</reference>